<dbReference type="SUPFAM" id="SSF47413">
    <property type="entry name" value="lambda repressor-like DNA-binding domains"/>
    <property type="match status" value="1"/>
</dbReference>
<keyword evidence="3" id="KW-1185">Reference proteome</keyword>
<dbReference type="InterPro" id="IPR001387">
    <property type="entry name" value="Cro/C1-type_HTH"/>
</dbReference>
<dbReference type="OrthoDB" id="1863321at2"/>
<sequence length="93" mass="11131">MKEEKDPNSLEVQVGRRFKEFRLTHNIKQTDIDIMQKQNVSRIENGNRLPGHELMIYMLKKYNMDLNWLLTGEKLSSRKISDPEKITRERVTK</sequence>
<dbReference type="PROSITE" id="PS50943">
    <property type="entry name" value="HTH_CROC1"/>
    <property type="match status" value="1"/>
</dbReference>
<dbReference type="InterPro" id="IPR010982">
    <property type="entry name" value="Lambda_DNA-bd_dom_sf"/>
</dbReference>
<dbReference type="Proteomes" id="UP000295197">
    <property type="component" value="Unassembled WGS sequence"/>
</dbReference>
<dbReference type="EMBL" id="SMBZ01000011">
    <property type="protein sequence ID" value="TCV17093.1"/>
    <property type="molecule type" value="Genomic_DNA"/>
</dbReference>
<dbReference type="RefSeq" id="WP_132777186.1">
    <property type="nucleotide sequence ID" value="NZ_SMBZ01000011.1"/>
</dbReference>
<dbReference type="AlphaFoldDB" id="A0A4R3VUB7"/>
<evidence type="ECO:0000313" key="3">
    <source>
        <dbReference type="Proteomes" id="UP000295197"/>
    </source>
</evidence>
<accession>A0A4R3VUB7</accession>
<dbReference type="CDD" id="cd00093">
    <property type="entry name" value="HTH_XRE"/>
    <property type="match status" value="1"/>
</dbReference>
<dbReference type="GO" id="GO:0003677">
    <property type="term" value="F:DNA binding"/>
    <property type="evidence" value="ECO:0007669"/>
    <property type="project" value="InterPro"/>
</dbReference>
<evidence type="ECO:0000313" key="2">
    <source>
        <dbReference type="EMBL" id="TCV17093.1"/>
    </source>
</evidence>
<evidence type="ECO:0000259" key="1">
    <source>
        <dbReference type="PROSITE" id="PS50943"/>
    </source>
</evidence>
<dbReference type="Gene3D" id="1.10.260.40">
    <property type="entry name" value="lambda repressor-like DNA-binding domains"/>
    <property type="match status" value="1"/>
</dbReference>
<gene>
    <name evidence="2" type="ORF">EDC17_101110</name>
</gene>
<reference evidence="2 3" key="1">
    <citation type="submission" date="2019-03" db="EMBL/GenBank/DDBJ databases">
        <title>Genomic Encyclopedia of Type Strains, Phase IV (KMG-IV): sequencing the most valuable type-strain genomes for metagenomic binning, comparative biology and taxonomic classification.</title>
        <authorList>
            <person name="Goeker M."/>
        </authorList>
    </citation>
    <scope>NUCLEOTIDE SEQUENCE [LARGE SCALE GENOMIC DNA]</scope>
    <source>
        <strain evidence="2 3">DSM 22362</strain>
    </source>
</reference>
<proteinExistence type="predicted"/>
<protein>
    <recommendedName>
        <fullName evidence="1">HTH cro/C1-type domain-containing protein</fullName>
    </recommendedName>
</protein>
<comment type="caution">
    <text evidence="2">The sequence shown here is derived from an EMBL/GenBank/DDBJ whole genome shotgun (WGS) entry which is preliminary data.</text>
</comment>
<organism evidence="2 3">
    <name type="scientific">Sphingobacterium alimentarium</name>
    <dbReference type="NCBI Taxonomy" id="797292"/>
    <lineage>
        <taxon>Bacteria</taxon>
        <taxon>Pseudomonadati</taxon>
        <taxon>Bacteroidota</taxon>
        <taxon>Sphingobacteriia</taxon>
        <taxon>Sphingobacteriales</taxon>
        <taxon>Sphingobacteriaceae</taxon>
        <taxon>Sphingobacterium</taxon>
    </lineage>
</organism>
<feature type="domain" description="HTH cro/C1-type" evidence="1">
    <location>
        <begin position="35"/>
        <end position="69"/>
    </location>
</feature>
<name>A0A4R3VUB7_9SPHI</name>